<evidence type="ECO:0000256" key="6">
    <source>
        <dbReference type="SAM" id="Phobius"/>
    </source>
</evidence>
<feature type="transmembrane region" description="Helical" evidence="6">
    <location>
        <begin position="248"/>
        <end position="266"/>
    </location>
</feature>
<dbReference type="PANTHER" id="PTHR42893">
    <property type="entry name" value="PROTEIN DETOXIFICATION 44, CHLOROPLASTIC-RELATED"/>
    <property type="match status" value="1"/>
</dbReference>
<feature type="transmembrane region" description="Helical" evidence="6">
    <location>
        <begin position="93"/>
        <end position="114"/>
    </location>
</feature>
<keyword evidence="3 6" id="KW-0812">Transmembrane</keyword>
<gene>
    <name evidence="7" type="ORF">MNBD_ALPHA09-427</name>
</gene>
<feature type="transmembrane region" description="Helical" evidence="6">
    <location>
        <begin position="360"/>
        <end position="381"/>
    </location>
</feature>
<dbReference type="AlphaFoldDB" id="A0A3B0T346"/>
<dbReference type="GO" id="GO:0005886">
    <property type="term" value="C:plasma membrane"/>
    <property type="evidence" value="ECO:0007669"/>
    <property type="project" value="TreeGrafter"/>
</dbReference>
<feature type="transmembrane region" description="Helical" evidence="6">
    <location>
        <begin position="272"/>
        <end position="291"/>
    </location>
</feature>
<protein>
    <submittedName>
        <fullName evidence="7">DNA-damage-inducible protein F</fullName>
    </submittedName>
</protein>
<feature type="transmembrane region" description="Helical" evidence="6">
    <location>
        <begin position="22"/>
        <end position="44"/>
    </location>
</feature>
<feature type="transmembrane region" description="Helical" evidence="6">
    <location>
        <begin position="317"/>
        <end position="340"/>
    </location>
</feature>
<feature type="transmembrane region" description="Helical" evidence="6">
    <location>
        <begin position="134"/>
        <end position="156"/>
    </location>
</feature>
<evidence type="ECO:0000256" key="3">
    <source>
        <dbReference type="ARBA" id="ARBA00022692"/>
    </source>
</evidence>
<dbReference type="EMBL" id="UOEM01000052">
    <property type="protein sequence ID" value="VAW12755.1"/>
    <property type="molecule type" value="Genomic_DNA"/>
</dbReference>
<dbReference type="GO" id="GO:0042910">
    <property type="term" value="F:xenobiotic transmembrane transporter activity"/>
    <property type="evidence" value="ECO:0007669"/>
    <property type="project" value="InterPro"/>
</dbReference>
<dbReference type="Pfam" id="PF01554">
    <property type="entry name" value="MatE"/>
    <property type="match status" value="2"/>
</dbReference>
<evidence type="ECO:0000256" key="2">
    <source>
        <dbReference type="ARBA" id="ARBA00010199"/>
    </source>
</evidence>
<evidence type="ECO:0000313" key="7">
    <source>
        <dbReference type="EMBL" id="VAW12755.1"/>
    </source>
</evidence>
<keyword evidence="5 6" id="KW-0472">Membrane</keyword>
<dbReference type="GO" id="GO:0015297">
    <property type="term" value="F:antiporter activity"/>
    <property type="evidence" value="ECO:0007669"/>
    <property type="project" value="InterPro"/>
</dbReference>
<feature type="transmembrane region" description="Helical" evidence="6">
    <location>
        <begin position="50"/>
        <end position="73"/>
    </location>
</feature>
<evidence type="ECO:0000256" key="1">
    <source>
        <dbReference type="ARBA" id="ARBA00004141"/>
    </source>
</evidence>
<feature type="transmembrane region" description="Helical" evidence="6">
    <location>
        <begin position="197"/>
        <end position="220"/>
    </location>
</feature>
<dbReference type="NCBIfam" id="TIGR00797">
    <property type="entry name" value="matE"/>
    <property type="match status" value="1"/>
</dbReference>
<accession>A0A3B0T346</accession>
<name>A0A3B0T346_9ZZZZ</name>
<feature type="transmembrane region" description="Helical" evidence="6">
    <location>
        <begin position="168"/>
        <end position="191"/>
    </location>
</feature>
<sequence>MTARQSGEDAVPEVTHGRVLRIAVPMTLAFLSTPLVGLVDTIIIGRLGEVSLLGGIAVGAILFDVIFVVFNFLRMGTTGLTAQASGRDDRTEINAILFRTLAFAIAAAAVLIVVHKPALVFGLEVMEASPGVSAAASTYFTIRILAAPFELANYAILGWFLGLGRAGIGLALQTLLNGVNIGFSVWFVVGLDWGVEGVAWGTFIGQAVATVAGLALVTAIHGRSILVPWAVIFSADGFGRLLSINRDIMVRSAALIFAFGFFTVQGSRQSELILAANAVLMNFLMIAGYFLDGFATAAEQLVGTAIGRRSRAMVQRAVRLTVGWGIGLGGAASLVFLGLGPVFIDMITTSPEVRAAARQYLVWAALTPLAGVLAFEFDGVFIGATWGREMRNMMLVALAIGGVVWWLALPVLGNHGLWLALHAFLLARGLTLMARYPACLARAFPAG</sequence>
<dbReference type="CDD" id="cd13136">
    <property type="entry name" value="MATE_DinF_like"/>
    <property type="match status" value="1"/>
</dbReference>
<comment type="similarity">
    <text evidence="2">Belongs to the multi antimicrobial extrusion (MATE) (TC 2.A.66.1) family.</text>
</comment>
<evidence type="ECO:0000256" key="5">
    <source>
        <dbReference type="ARBA" id="ARBA00023136"/>
    </source>
</evidence>
<evidence type="ECO:0000256" key="4">
    <source>
        <dbReference type="ARBA" id="ARBA00022989"/>
    </source>
</evidence>
<keyword evidence="4 6" id="KW-1133">Transmembrane helix</keyword>
<proteinExistence type="inferred from homology"/>
<comment type="subcellular location">
    <subcellularLocation>
        <location evidence="1">Membrane</location>
        <topology evidence="1">Multi-pass membrane protein</topology>
    </subcellularLocation>
</comment>
<feature type="transmembrane region" description="Helical" evidence="6">
    <location>
        <begin position="393"/>
        <end position="409"/>
    </location>
</feature>
<dbReference type="PANTHER" id="PTHR42893:SF46">
    <property type="entry name" value="PROTEIN DETOXIFICATION 44, CHLOROPLASTIC"/>
    <property type="match status" value="1"/>
</dbReference>
<organism evidence="7">
    <name type="scientific">hydrothermal vent metagenome</name>
    <dbReference type="NCBI Taxonomy" id="652676"/>
    <lineage>
        <taxon>unclassified sequences</taxon>
        <taxon>metagenomes</taxon>
        <taxon>ecological metagenomes</taxon>
    </lineage>
</organism>
<reference evidence="7" key="1">
    <citation type="submission" date="2018-06" db="EMBL/GenBank/DDBJ databases">
        <authorList>
            <person name="Zhirakovskaya E."/>
        </authorList>
    </citation>
    <scope>NUCLEOTIDE SEQUENCE</scope>
</reference>
<dbReference type="InterPro" id="IPR002528">
    <property type="entry name" value="MATE_fam"/>
</dbReference>
<dbReference type="InterPro" id="IPR044644">
    <property type="entry name" value="DinF-like"/>
</dbReference>